<dbReference type="AlphaFoldDB" id="A0A6A4INX9"/>
<evidence type="ECO:0000256" key="1">
    <source>
        <dbReference type="ARBA" id="ARBA00005788"/>
    </source>
</evidence>
<organism evidence="3 4">
    <name type="scientific">Gymnopus androsaceus JB14</name>
    <dbReference type="NCBI Taxonomy" id="1447944"/>
    <lineage>
        <taxon>Eukaryota</taxon>
        <taxon>Fungi</taxon>
        <taxon>Dikarya</taxon>
        <taxon>Basidiomycota</taxon>
        <taxon>Agaricomycotina</taxon>
        <taxon>Agaricomycetes</taxon>
        <taxon>Agaricomycetidae</taxon>
        <taxon>Agaricales</taxon>
        <taxon>Marasmiineae</taxon>
        <taxon>Omphalotaceae</taxon>
        <taxon>Gymnopus</taxon>
    </lineage>
</organism>
<evidence type="ECO:0000313" key="3">
    <source>
        <dbReference type="EMBL" id="KAE9410044.1"/>
    </source>
</evidence>
<sequence length="188" mass="21280">MQETGFDQRLDRAVFKNVGAIWMLRVTRRSWLTSAVPRALRAPLVRHLSHIDSLAMAKEESLPQALEEALAPLKLSIAQLETDVTQLKENLTHVSVYYFKDRNSIGRMPDAGPFHEVPLPDGRRPWNLQVAGTYGPILLPPLVNVQAIQDLTPEESSQYFALYCPTSPLAMYPHMMRLTEIHRAIGRP</sequence>
<evidence type="ECO:0000313" key="4">
    <source>
        <dbReference type="Proteomes" id="UP000799118"/>
    </source>
</evidence>
<feature type="domain" description="Mug135-like C-terminal" evidence="2">
    <location>
        <begin position="111"/>
        <end position="187"/>
    </location>
</feature>
<evidence type="ECO:0000259" key="2">
    <source>
        <dbReference type="Pfam" id="PF08593"/>
    </source>
</evidence>
<dbReference type="Pfam" id="PF08593">
    <property type="entry name" value="Mug135_C"/>
    <property type="match status" value="1"/>
</dbReference>
<accession>A0A6A4INX9</accession>
<reference evidence="3" key="1">
    <citation type="journal article" date="2019" name="Environ. Microbiol.">
        <title>Fungal ecological strategies reflected in gene transcription - a case study of two litter decomposers.</title>
        <authorList>
            <person name="Barbi F."/>
            <person name="Kohler A."/>
            <person name="Barry K."/>
            <person name="Baskaran P."/>
            <person name="Daum C."/>
            <person name="Fauchery L."/>
            <person name="Ihrmark K."/>
            <person name="Kuo A."/>
            <person name="LaButti K."/>
            <person name="Lipzen A."/>
            <person name="Morin E."/>
            <person name="Grigoriev I.V."/>
            <person name="Henrissat B."/>
            <person name="Lindahl B."/>
            <person name="Martin F."/>
        </authorList>
    </citation>
    <scope>NUCLEOTIDE SEQUENCE</scope>
    <source>
        <strain evidence="3">JB14</strain>
    </source>
</reference>
<dbReference type="EMBL" id="ML769386">
    <property type="protein sequence ID" value="KAE9410044.1"/>
    <property type="molecule type" value="Genomic_DNA"/>
</dbReference>
<dbReference type="InterPro" id="IPR013902">
    <property type="entry name" value="Mug135-like_C"/>
</dbReference>
<gene>
    <name evidence="3" type="ORF">BT96DRAFT_1012308</name>
</gene>
<protein>
    <recommendedName>
        <fullName evidence="2">Mug135-like C-terminal domain-containing protein</fullName>
    </recommendedName>
</protein>
<name>A0A6A4INX9_9AGAR</name>
<proteinExistence type="inferred from homology"/>
<dbReference type="Proteomes" id="UP000799118">
    <property type="component" value="Unassembled WGS sequence"/>
</dbReference>
<dbReference type="OrthoDB" id="3230244at2759"/>
<comment type="similarity">
    <text evidence="1">Belongs to the UPF0612 family.</text>
</comment>
<keyword evidence="4" id="KW-1185">Reference proteome</keyword>